<organism evidence="4 5">
    <name type="scientific">Hypothenemus hampei</name>
    <name type="common">Coffee berry borer</name>
    <dbReference type="NCBI Taxonomy" id="57062"/>
    <lineage>
        <taxon>Eukaryota</taxon>
        <taxon>Metazoa</taxon>
        <taxon>Ecdysozoa</taxon>
        <taxon>Arthropoda</taxon>
        <taxon>Hexapoda</taxon>
        <taxon>Insecta</taxon>
        <taxon>Pterygota</taxon>
        <taxon>Neoptera</taxon>
        <taxon>Endopterygota</taxon>
        <taxon>Coleoptera</taxon>
        <taxon>Polyphaga</taxon>
        <taxon>Cucujiformia</taxon>
        <taxon>Curculionidae</taxon>
        <taxon>Scolytinae</taxon>
        <taxon>Hypothenemus</taxon>
    </lineage>
</organism>
<protein>
    <submittedName>
        <fullName evidence="4">Uncharacterized protein</fullName>
    </submittedName>
</protein>
<gene>
    <name evidence="4" type="ORF">ABEB36_005667</name>
</gene>
<feature type="transmembrane region" description="Helical" evidence="2">
    <location>
        <begin position="6"/>
        <end position="25"/>
    </location>
</feature>
<evidence type="ECO:0000256" key="3">
    <source>
        <dbReference type="SAM" id="SignalP"/>
    </source>
</evidence>
<keyword evidence="2" id="KW-1133">Transmembrane helix</keyword>
<proteinExistence type="predicted"/>
<keyword evidence="2" id="KW-0812">Transmembrane</keyword>
<feature type="signal peptide" evidence="3">
    <location>
        <begin position="1"/>
        <end position="20"/>
    </location>
</feature>
<feature type="transmembrane region" description="Helical" evidence="2">
    <location>
        <begin position="294"/>
        <end position="316"/>
    </location>
</feature>
<feature type="chain" id="PRO_5044842151" evidence="3">
    <location>
        <begin position="21"/>
        <end position="482"/>
    </location>
</feature>
<evidence type="ECO:0000313" key="5">
    <source>
        <dbReference type="Proteomes" id="UP001566132"/>
    </source>
</evidence>
<keyword evidence="5" id="KW-1185">Reference proteome</keyword>
<comment type="caution">
    <text evidence="4">The sequence shown here is derived from an EMBL/GenBank/DDBJ whole genome shotgun (WGS) entry which is preliminary data.</text>
</comment>
<accession>A0ABD1EZ19</accession>
<evidence type="ECO:0000256" key="2">
    <source>
        <dbReference type="SAM" id="Phobius"/>
    </source>
</evidence>
<dbReference type="AlphaFoldDB" id="A0ABD1EZ19"/>
<name>A0ABD1EZ19_HYPHA</name>
<reference evidence="4 5" key="1">
    <citation type="submission" date="2024-05" db="EMBL/GenBank/DDBJ databases">
        <title>Genetic variation in Jamaican populations of the coffee berry borer (Hypothenemus hampei).</title>
        <authorList>
            <person name="Errbii M."/>
            <person name="Myrie A."/>
        </authorList>
    </citation>
    <scope>NUCLEOTIDE SEQUENCE [LARGE SCALE GENOMIC DNA]</scope>
    <source>
        <strain evidence="4">JA-Hopewell-2020-01-JO</strain>
        <tissue evidence="4">Whole body</tissue>
    </source>
</reference>
<evidence type="ECO:0000256" key="1">
    <source>
        <dbReference type="SAM" id="MobiDB-lite"/>
    </source>
</evidence>
<dbReference type="Proteomes" id="UP001566132">
    <property type="component" value="Unassembled WGS sequence"/>
</dbReference>
<feature type="region of interest" description="Disordered" evidence="1">
    <location>
        <begin position="450"/>
        <end position="482"/>
    </location>
</feature>
<sequence>MHTPFFVYSLTLYFVIIVTAEIKIVDSGIGIFNPDDTALVFYVAVKNICKDDLELSVNMVQCCEVIGPDDSDCNSMTLIGGDMGVLPSKQIKNLTLIYPNLYLYNRHGKCTIEVIYRNQLKKREISADIHFDTTETCDGNEQKRECETIDLDYRENCNPVDCLVKYSGIISYFNPECKRCQKVPVCNSKIEGCFPDVAYSPYNNECGDLNIPFSRKDLKEMEHYPLDNRLSMINAICHYGTVTSYGECLCNPGWITSTNDEGVYEPSVAQHHLCNIQVGDWNCVNKSRIRITAILLSVLAITIISKLLLLMCLMTWCYRHFRGPEKTCAQTLDPNDPSIILCEAFDSQDKCHCHDLKTQRSSHKKPVKLHSQTVNISYYPCSPSAFSSMRTSMGSSKYSKSEPTIELSNTSTSATISLLDDDSEDSDSTGTLFCEDELRGGVAYGTYCEVDNDKESGEDAEEVEEEEDGNVDEVSQENTKTE</sequence>
<dbReference type="EMBL" id="JBDJPC010000004">
    <property type="protein sequence ID" value="KAL1506275.1"/>
    <property type="molecule type" value="Genomic_DNA"/>
</dbReference>
<evidence type="ECO:0000313" key="4">
    <source>
        <dbReference type="EMBL" id="KAL1506275.1"/>
    </source>
</evidence>
<keyword evidence="3" id="KW-0732">Signal</keyword>
<keyword evidence="2" id="KW-0472">Membrane</keyword>
<feature type="compositionally biased region" description="Acidic residues" evidence="1">
    <location>
        <begin position="458"/>
        <end position="475"/>
    </location>
</feature>